<feature type="non-terminal residue" evidence="1">
    <location>
        <position position="1"/>
    </location>
</feature>
<dbReference type="Proteomes" id="UP001145114">
    <property type="component" value="Unassembled WGS sequence"/>
</dbReference>
<evidence type="ECO:0000313" key="1">
    <source>
        <dbReference type="EMBL" id="KAJ1677170.1"/>
    </source>
</evidence>
<reference evidence="1" key="1">
    <citation type="submission" date="2022-06" db="EMBL/GenBank/DDBJ databases">
        <title>Phylogenomic reconstructions and comparative analyses of Kickxellomycotina fungi.</title>
        <authorList>
            <person name="Reynolds N.K."/>
            <person name="Stajich J.E."/>
            <person name="Barry K."/>
            <person name="Grigoriev I.V."/>
            <person name="Crous P."/>
            <person name="Smith M.E."/>
        </authorList>
    </citation>
    <scope>NUCLEOTIDE SEQUENCE</scope>
    <source>
        <strain evidence="1">RSA 2271</strain>
    </source>
</reference>
<organism evidence="1 2">
    <name type="scientific">Spiromyces aspiralis</name>
    <dbReference type="NCBI Taxonomy" id="68401"/>
    <lineage>
        <taxon>Eukaryota</taxon>
        <taxon>Fungi</taxon>
        <taxon>Fungi incertae sedis</taxon>
        <taxon>Zoopagomycota</taxon>
        <taxon>Kickxellomycotina</taxon>
        <taxon>Kickxellomycetes</taxon>
        <taxon>Kickxellales</taxon>
        <taxon>Kickxellaceae</taxon>
        <taxon>Spiromyces</taxon>
    </lineage>
</organism>
<keyword evidence="2" id="KW-1185">Reference proteome</keyword>
<accession>A0ACC1HP55</accession>
<comment type="caution">
    <text evidence="1">The sequence shown here is derived from an EMBL/GenBank/DDBJ whole genome shotgun (WGS) entry which is preliminary data.</text>
</comment>
<name>A0ACC1HP55_9FUNG</name>
<gene>
    <name evidence="1" type="ORF">EV182_006732</name>
</gene>
<proteinExistence type="predicted"/>
<evidence type="ECO:0000313" key="2">
    <source>
        <dbReference type="Proteomes" id="UP001145114"/>
    </source>
</evidence>
<protein>
    <submittedName>
        <fullName evidence="1">Uncharacterized protein</fullName>
    </submittedName>
</protein>
<dbReference type="EMBL" id="JAMZIH010002875">
    <property type="protein sequence ID" value="KAJ1677170.1"/>
    <property type="molecule type" value="Genomic_DNA"/>
</dbReference>
<feature type="non-terminal residue" evidence="1">
    <location>
        <position position="215"/>
    </location>
</feature>
<sequence length="215" mass="23012">DQNPAKKAATKPSNEKENVPFARPQAVAKSARKGGTTRPAEAHDGQHSSTKDKQKLNSSATAIPASTPQPRWALSEKTLEFQASTPLNRHTATPKSTLASRDRVLLELSPISAADGAPPLITDLSDTFLENSLDLNRSPPSKKPVPFLDTLSPSAMATAAGSPKTRRITLNPGVANDPLDPFGFGVGEIVYRQQRRITRDQGSPLLNSPTRPIPV</sequence>